<evidence type="ECO:0000313" key="3">
    <source>
        <dbReference type="Proteomes" id="UP001159427"/>
    </source>
</evidence>
<organism evidence="2 3">
    <name type="scientific">Porites evermanni</name>
    <dbReference type="NCBI Taxonomy" id="104178"/>
    <lineage>
        <taxon>Eukaryota</taxon>
        <taxon>Metazoa</taxon>
        <taxon>Cnidaria</taxon>
        <taxon>Anthozoa</taxon>
        <taxon>Hexacorallia</taxon>
        <taxon>Scleractinia</taxon>
        <taxon>Fungiina</taxon>
        <taxon>Poritidae</taxon>
        <taxon>Porites</taxon>
    </lineage>
</organism>
<dbReference type="EMBL" id="CALNXI010001037">
    <property type="protein sequence ID" value="CAH3152481.1"/>
    <property type="molecule type" value="Genomic_DNA"/>
</dbReference>
<evidence type="ECO:0000313" key="2">
    <source>
        <dbReference type="EMBL" id="CAH3152481.1"/>
    </source>
</evidence>
<dbReference type="Gene3D" id="2.60.40.10">
    <property type="entry name" value="Immunoglobulins"/>
    <property type="match status" value="2"/>
</dbReference>
<keyword evidence="3" id="KW-1185">Reference proteome</keyword>
<feature type="domain" description="Fibronectin type-III" evidence="1">
    <location>
        <begin position="97"/>
        <end position="193"/>
    </location>
</feature>
<dbReference type="InterPro" id="IPR036116">
    <property type="entry name" value="FN3_sf"/>
</dbReference>
<dbReference type="InterPro" id="IPR003961">
    <property type="entry name" value="FN3_dom"/>
</dbReference>
<name>A0ABN8Q113_9CNID</name>
<accession>A0ABN8Q113</accession>
<feature type="non-terminal residue" evidence="2">
    <location>
        <position position="1"/>
    </location>
</feature>
<feature type="domain" description="Fibronectin type-III" evidence="1">
    <location>
        <begin position="3"/>
        <end position="94"/>
    </location>
</feature>
<evidence type="ECO:0000259" key="1">
    <source>
        <dbReference type="PROSITE" id="PS50853"/>
    </source>
</evidence>
<dbReference type="Pfam" id="PF00041">
    <property type="entry name" value="fn3"/>
    <property type="match status" value="1"/>
</dbReference>
<comment type="caution">
    <text evidence="2">The sequence shown here is derived from an EMBL/GenBank/DDBJ whole genome shotgun (WGS) entry which is preliminary data.</text>
</comment>
<dbReference type="PROSITE" id="PS50853">
    <property type="entry name" value="FN3"/>
    <property type="match status" value="2"/>
</dbReference>
<reference evidence="2 3" key="1">
    <citation type="submission" date="2022-05" db="EMBL/GenBank/DDBJ databases">
        <authorList>
            <consortium name="Genoscope - CEA"/>
            <person name="William W."/>
        </authorList>
    </citation>
    <scope>NUCLEOTIDE SEQUENCE [LARGE SCALE GENOMIC DNA]</scope>
</reference>
<dbReference type="InterPro" id="IPR013783">
    <property type="entry name" value="Ig-like_fold"/>
</dbReference>
<sequence length="203" mass="22795">FFLPSPNITRLVFENCGFTLTWERYTQKDILTAGYQVKLVSVKSGSDKVTNVSSDTQSYTFSSDLIPNSAYAVSVRAITNVGYSNWTENQLKASADIPDKPVIKQITLKGCVASLQWTGPTPRECSVLFYKIRYKEEKATKSEWNEINVTDLDANKLELTLKCVTTYEIEVLAWNALGWSLPSTVRSVTTEEGRSVFKSHKSL</sequence>
<dbReference type="CDD" id="cd00063">
    <property type="entry name" value="FN3"/>
    <property type="match status" value="2"/>
</dbReference>
<protein>
    <recommendedName>
        <fullName evidence="1">Fibronectin type-III domain-containing protein</fullName>
    </recommendedName>
</protein>
<proteinExistence type="predicted"/>
<dbReference type="SUPFAM" id="SSF49265">
    <property type="entry name" value="Fibronectin type III"/>
    <property type="match status" value="1"/>
</dbReference>
<gene>
    <name evidence="2" type="ORF">PEVE_00000766</name>
</gene>
<dbReference type="SMART" id="SM00060">
    <property type="entry name" value="FN3"/>
    <property type="match status" value="2"/>
</dbReference>
<dbReference type="Proteomes" id="UP001159427">
    <property type="component" value="Unassembled WGS sequence"/>
</dbReference>